<sequence length="177" mass="19425">MEIYNRYVTSVLFIITLSGCVSKDINPTAPVSKPHYIDQEVAQLSKQLIDEQRKLANIREAKAKTKSTASTTPATPKGAIMVGLETNRTMKCMGCDVKIVLEGVAALLGWNANDVYEVGRKPAQGVPVNIDIKQEPLMVALEQIKADSGHIADIRIDPNFKSILIEYKSLNPMATIQ</sequence>
<gene>
    <name evidence="1" type="ORF">EAY46_14950</name>
</gene>
<dbReference type="Gene3D" id="3.55.50.60">
    <property type="entry name" value="DotD protein"/>
    <property type="match status" value="1"/>
</dbReference>
<comment type="caution">
    <text evidence="1">The sequence shown here is derived from an EMBL/GenBank/DDBJ whole genome shotgun (WGS) entry which is preliminary data.</text>
</comment>
<proteinExistence type="predicted"/>
<dbReference type="Proteomes" id="UP000726136">
    <property type="component" value="Unassembled WGS sequence"/>
</dbReference>
<dbReference type="PROSITE" id="PS51257">
    <property type="entry name" value="PROKAR_LIPOPROTEIN"/>
    <property type="match status" value="1"/>
</dbReference>
<protein>
    <submittedName>
        <fullName evidence="1">Uncharacterized protein</fullName>
    </submittedName>
</protein>
<dbReference type="InterPro" id="IPR031817">
    <property type="entry name" value="DotD"/>
</dbReference>
<dbReference type="InterPro" id="IPR038140">
    <property type="entry name" value="DotD_sf"/>
</dbReference>
<name>A0ABR9Z9G3_VIBAN</name>
<organism evidence="1 2">
    <name type="scientific">Vibrio anguillarum</name>
    <name type="common">Listonella anguillarum</name>
    <dbReference type="NCBI Taxonomy" id="55601"/>
    <lineage>
        <taxon>Bacteria</taxon>
        <taxon>Pseudomonadati</taxon>
        <taxon>Pseudomonadota</taxon>
        <taxon>Gammaproteobacteria</taxon>
        <taxon>Vibrionales</taxon>
        <taxon>Vibrionaceae</taxon>
        <taxon>Vibrio</taxon>
    </lineage>
</organism>
<accession>A0ABR9Z9G3</accession>
<dbReference type="EMBL" id="RDPI01000019">
    <property type="protein sequence ID" value="MBF4374365.1"/>
    <property type="molecule type" value="Genomic_DNA"/>
</dbReference>
<keyword evidence="2" id="KW-1185">Reference proteome</keyword>
<dbReference type="Pfam" id="PF16816">
    <property type="entry name" value="DotD"/>
    <property type="match status" value="1"/>
</dbReference>
<evidence type="ECO:0000313" key="1">
    <source>
        <dbReference type="EMBL" id="MBF4374365.1"/>
    </source>
</evidence>
<evidence type="ECO:0000313" key="2">
    <source>
        <dbReference type="Proteomes" id="UP000726136"/>
    </source>
</evidence>
<reference evidence="1 2" key="1">
    <citation type="journal article" date="2021" name="PeerJ">
        <title>Analysis of 44 Vibrio anguillarum genomes reveals high genetic diversity.</title>
        <authorList>
            <person name="Hansen M.J."/>
            <person name="Dalsgaard I."/>
        </authorList>
    </citation>
    <scope>NUCLEOTIDE SEQUENCE [LARGE SCALE GENOMIC DNA]</scope>
    <source>
        <strain evidence="1 2">040915-1/1B</strain>
    </source>
</reference>
<dbReference type="RefSeq" id="WP_194663832.1">
    <property type="nucleotide sequence ID" value="NZ_RDPI01000019.1"/>
</dbReference>